<reference evidence="2 3" key="1">
    <citation type="submission" date="2019-06" db="EMBL/GenBank/DDBJ databases">
        <title>Genomic Encyclopedia of Type Strains, Phase IV (KMG-V): Genome sequencing to study the core and pangenomes of soil and plant-associated prokaryotes.</title>
        <authorList>
            <person name="Whitman W."/>
        </authorList>
    </citation>
    <scope>NUCLEOTIDE SEQUENCE [LARGE SCALE GENOMIC DNA]</scope>
    <source>
        <strain evidence="2 3">BR 10355</strain>
    </source>
</reference>
<gene>
    <name evidence="2" type="ORF">FBZ93_12296</name>
</gene>
<dbReference type="EMBL" id="VITY01000022">
    <property type="protein sequence ID" value="TWB87315.1"/>
    <property type="molecule type" value="Genomic_DNA"/>
</dbReference>
<dbReference type="Gene3D" id="3.90.25.10">
    <property type="entry name" value="UDP-galactose 4-epimerase, domain 1"/>
    <property type="match status" value="1"/>
</dbReference>
<dbReference type="AlphaFoldDB" id="A0A560KVT0"/>
<organism evidence="2 3">
    <name type="scientific">Bradyrhizobium macuxiense</name>
    <dbReference type="NCBI Taxonomy" id="1755647"/>
    <lineage>
        <taxon>Bacteria</taxon>
        <taxon>Pseudomonadati</taxon>
        <taxon>Pseudomonadota</taxon>
        <taxon>Alphaproteobacteria</taxon>
        <taxon>Hyphomicrobiales</taxon>
        <taxon>Nitrobacteraceae</taxon>
        <taxon>Bradyrhizobium</taxon>
    </lineage>
</organism>
<proteinExistence type="predicted"/>
<feature type="region of interest" description="Disordered" evidence="1">
    <location>
        <begin position="68"/>
        <end position="87"/>
    </location>
</feature>
<dbReference type="Proteomes" id="UP000321304">
    <property type="component" value="Unassembled WGS sequence"/>
</dbReference>
<comment type="caution">
    <text evidence="2">The sequence shown here is derived from an EMBL/GenBank/DDBJ whole genome shotgun (WGS) entry which is preliminary data.</text>
</comment>
<evidence type="ECO:0000256" key="1">
    <source>
        <dbReference type="SAM" id="MobiDB-lite"/>
    </source>
</evidence>
<keyword evidence="3" id="KW-1185">Reference proteome</keyword>
<evidence type="ECO:0000313" key="2">
    <source>
        <dbReference type="EMBL" id="TWB87315.1"/>
    </source>
</evidence>
<accession>A0A560KVT0</accession>
<evidence type="ECO:0000313" key="3">
    <source>
        <dbReference type="Proteomes" id="UP000321304"/>
    </source>
</evidence>
<protein>
    <recommendedName>
        <fullName evidence="4">NAD-dependent epimerase/dehydratase domain-containing protein</fullName>
    </recommendedName>
</protein>
<evidence type="ECO:0008006" key="4">
    <source>
        <dbReference type="Google" id="ProtNLM"/>
    </source>
</evidence>
<dbReference type="InterPro" id="IPR036291">
    <property type="entry name" value="NAD(P)-bd_dom_sf"/>
</dbReference>
<dbReference type="SUPFAM" id="SSF51735">
    <property type="entry name" value="NAD(P)-binding Rossmann-fold domains"/>
    <property type="match status" value="1"/>
</dbReference>
<name>A0A560KVT0_9BRAD</name>
<dbReference type="Gene3D" id="3.40.50.720">
    <property type="entry name" value="NAD(P)-binding Rossmann-like Domain"/>
    <property type="match status" value="1"/>
</dbReference>
<sequence length="87" mass="9593">MKRVVAKIFPDVAAGGFVSLFKSHREAIADGEQRRDFVYIKDVIAVVLWGPGPSGRYGIFNVGTGKGPRFSSPSRGRFCPPEDEEKH</sequence>